<evidence type="ECO:0000256" key="1">
    <source>
        <dbReference type="SAM" id="Coils"/>
    </source>
</evidence>
<gene>
    <name evidence="3" type="ORF">NA57DRAFT_51129</name>
</gene>
<sequence>MSAKEEEVSQVPDQLMEQLLKGYDSLHAEFKLLNDQHRELENRLAWAKQQYSDVLKRFSPETASQESRTFVDELEEAGACQQNGQIDWLECLSKGNDADRRTRAFNIRVADDAREKLRNRQQEMHGVRIWNGRSAEKKGSISSKLRNELEHDYTTPGTPSRLGCPFAVPAGVMHSRRPSTLGQRSLPTPRSSLSRTSGSVGDGSRKALQDPIRAESCGNDPGSAVASVEGSSAVCPIRFLNQHSPEEVAQYFEKHKHEIPRSHAVCIKRYQSNSEQIRQLDAKYGSLVSMLQGLGQKHQPMFPEKPEDEEAVEPEKKESVTKWARDVTESLGSEEDVQVAQNPPHEERTPHFDRPMKEVRVGESPSRPWGISVPAKYEAPASVCSEGSAATASPQELSAPQDAGGIDGPLPSPKRGAQCPFDHNKIAHADAPKPKNTDSKALLEPQPAIISTVPGLREAGQSIAATPQMTFHGPVFIGYPMEQAIQLLRESGFGVKN</sequence>
<evidence type="ECO:0000313" key="3">
    <source>
        <dbReference type="EMBL" id="KAF2104293.1"/>
    </source>
</evidence>
<evidence type="ECO:0000256" key="2">
    <source>
        <dbReference type="SAM" id="MobiDB-lite"/>
    </source>
</evidence>
<protein>
    <submittedName>
        <fullName evidence="3">Uncharacterized protein</fullName>
    </submittedName>
</protein>
<dbReference type="EMBL" id="ML978121">
    <property type="protein sequence ID" value="KAF2104293.1"/>
    <property type="molecule type" value="Genomic_DNA"/>
</dbReference>
<feature type="region of interest" description="Disordered" evidence="2">
    <location>
        <begin position="175"/>
        <end position="220"/>
    </location>
</feature>
<feature type="compositionally biased region" description="Low complexity" evidence="2">
    <location>
        <begin position="184"/>
        <end position="197"/>
    </location>
</feature>
<organism evidence="3 4">
    <name type="scientific">Rhizodiscina lignyota</name>
    <dbReference type="NCBI Taxonomy" id="1504668"/>
    <lineage>
        <taxon>Eukaryota</taxon>
        <taxon>Fungi</taxon>
        <taxon>Dikarya</taxon>
        <taxon>Ascomycota</taxon>
        <taxon>Pezizomycotina</taxon>
        <taxon>Dothideomycetes</taxon>
        <taxon>Pleosporomycetidae</taxon>
        <taxon>Aulographales</taxon>
        <taxon>Rhizodiscinaceae</taxon>
        <taxon>Rhizodiscina</taxon>
    </lineage>
</organism>
<keyword evidence="1" id="KW-0175">Coiled coil</keyword>
<dbReference type="Proteomes" id="UP000799772">
    <property type="component" value="Unassembled WGS sequence"/>
</dbReference>
<name>A0A9P4MAQ8_9PEZI</name>
<proteinExistence type="predicted"/>
<feature type="region of interest" description="Disordered" evidence="2">
    <location>
        <begin position="386"/>
        <end position="442"/>
    </location>
</feature>
<comment type="caution">
    <text evidence="3">The sequence shown here is derived from an EMBL/GenBank/DDBJ whole genome shotgun (WGS) entry which is preliminary data.</text>
</comment>
<feature type="coiled-coil region" evidence="1">
    <location>
        <begin position="23"/>
        <end position="57"/>
    </location>
</feature>
<feature type="compositionally biased region" description="Polar residues" evidence="2">
    <location>
        <begin position="388"/>
        <end position="398"/>
    </location>
</feature>
<dbReference type="AlphaFoldDB" id="A0A9P4MAQ8"/>
<accession>A0A9P4MAQ8</accession>
<feature type="compositionally biased region" description="Basic and acidic residues" evidence="2">
    <location>
        <begin position="344"/>
        <end position="356"/>
    </location>
</feature>
<keyword evidence="4" id="KW-1185">Reference proteome</keyword>
<feature type="compositionally biased region" description="Basic and acidic residues" evidence="2">
    <location>
        <begin position="313"/>
        <end position="328"/>
    </location>
</feature>
<feature type="compositionally biased region" description="Basic and acidic residues" evidence="2">
    <location>
        <begin position="422"/>
        <end position="438"/>
    </location>
</feature>
<feature type="region of interest" description="Disordered" evidence="2">
    <location>
        <begin position="297"/>
        <end position="356"/>
    </location>
</feature>
<evidence type="ECO:0000313" key="4">
    <source>
        <dbReference type="Proteomes" id="UP000799772"/>
    </source>
</evidence>
<reference evidence="3" key="1">
    <citation type="journal article" date="2020" name="Stud. Mycol.">
        <title>101 Dothideomycetes genomes: a test case for predicting lifestyles and emergence of pathogens.</title>
        <authorList>
            <person name="Haridas S."/>
            <person name="Albert R."/>
            <person name="Binder M."/>
            <person name="Bloem J."/>
            <person name="Labutti K."/>
            <person name="Salamov A."/>
            <person name="Andreopoulos B."/>
            <person name="Baker S."/>
            <person name="Barry K."/>
            <person name="Bills G."/>
            <person name="Bluhm B."/>
            <person name="Cannon C."/>
            <person name="Castanera R."/>
            <person name="Culley D."/>
            <person name="Daum C."/>
            <person name="Ezra D."/>
            <person name="Gonzalez J."/>
            <person name="Henrissat B."/>
            <person name="Kuo A."/>
            <person name="Liang C."/>
            <person name="Lipzen A."/>
            <person name="Lutzoni F."/>
            <person name="Magnuson J."/>
            <person name="Mondo S."/>
            <person name="Nolan M."/>
            <person name="Ohm R."/>
            <person name="Pangilinan J."/>
            <person name="Park H.-J."/>
            <person name="Ramirez L."/>
            <person name="Alfaro M."/>
            <person name="Sun H."/>
            <person name="Tritt A."/>
            <person name="Yoshinaga Y."/>
            <person name="Zwiers L.-H."/>
            <person name="Turgeon B."/>
            <person name="Goodwin S."/>
            <person name="Spatafora J."/>
            <person name="Crous P."/>
            <person name="Grigoriev I."/>
        </authorList>
    </citation>
    <scope>NUCLEOTIDE SEQUENCE</scope>
    <source>
        <strain evidence="3">CBS 133067</strain>
    </source>
</reference>
<dbReference type="OrthoDB" id="5343576at2759"/>